<evidence type="ECO:0000256" key="7">
    <source>
        <dbReference type="ARBA" id="ARBA00023235"/>
    </source>
</evidence>
<dbReference type="RefSeq" id="WP_015691376.1">
    <property type="nucleotide sequence ID" value="NC_016940.1"/>
</dbReference>
<feature type="domain" description="Helicase ATP-binding" evidence="11">
    <location>
        <begin position="1396"/>
        <end position="1582"/>
    </location>
</feature>
<sequence length="2930" mass="338979">MKALIKLFNQYNIDYKALINNLESIGEKLENFIGIDWLVSAEVLSLFSELEKGHSIDEAALWRLRLKKYKVESETILTQLEGRSFADELGKVERILSREETRSKNIGDSNSLLTQLENITKLEHQILGKKLKLGVVNFIAEDKSHGYVLLFKNFNELKERKFMKNKRGPYLRECSNLKRTEIIEFEHQNNDVIRPQSKLNAFVFFRKGIGYAHILHQDYYQQGIEFPAPVRFKFKADLYRVKLSFKYKGGVKVDLVEELNNIAHESFLLEKLDFFISKLDVVSVLYAYRGGVDEGKLKKLIKSTIQIVDSTDDQEVESYIRLLDEFDLSLNDISVVLNSFSRLYLKLLSKGYKFGISTLDLIQKDLMSFEKYCAESTPKDLAILGVELKSEGLSNEIQQILFEGILKPKLLVDDELQNILTSFAREYPHFKIDLQQLHNGTSLNVKFSLFCNGVLNNIEDSDLEEILRKGYNFEEVLNSFYILEQSQVEKLLRKVLEHQIDFFFHGIDVNNKDLANRFKVILDKYPSIVVSTKHFKVKSFRFYIDLYEKGILKELLEEDIKDYIENEDDLSRLFENINNRVKLGPRILEALLIAKLRVKNTKDVTILFNELPSLRKKFLNIDFQKVQFNVDDKSLLIDLYEANVVRNISTKIIQEVVKEQRLEEDGVYDYVNSLSISAKQKLSVFGQFRKLKKRLISEIKNAIEIEFKKLNFLSLDIESNGEEIYELSFIDVLGVHTFKGGKVKEGIIELKERLLKAEIIIGHNIKQFDLPILKKHGIELANQWIWDTLESEFVINPLRPSFALKTSHQAEDDAKLCLELFKSQYARSILSKDKGLKDLLFPLGKKPLELVDIDVVDWEENANVCFRSCSRIAFFENYDLENFLIPGERNFVFCPPILYDELASFCQVYFLDSRYSYILNENKLSKLENSLDVAILKRFIEKRLAEGRLAYWETIPLAIRIRIGNEKKAILCDLVNYQFLSSLEDKNINVVANNIDSRLRDILIEEKVRVVKVGYKISLLTNRHSTNYEYEITDLYERLKGDKLLLKMTGGRNFIAIDSTITPKLGIANPETVKTIWLENDAKGVYKVFYSIDYEKVFLEIGKTNEIIELEANFSSKVDRKVCILRADIEKSNYTAEQYRVNPESLQRALYWTYQFKLISGVSSNRLKVLLINDVSEQARIEGLAQSYGYYVPNENLALGRKLELLSSANNGLLVCPIGRIEEVLSFIEVAVDFYWDSFLLKEKEVVIGEQLSLLSSDLKGQNEEKINPISDNIQKKGVATQQGDIFALLKVHKFLVDYYYHLIYKHNPESSLHLADVRLMDYFNIETVFLAKKKEVVLWNNEASYKQSLALAQQYFKQRKKVELRRDFSGVKKMLSDVFLGEGCDWYEYQHQYLDAILPAEEDLIVSLPTGAGKSLLFQAPALYRSSISHNLSIVITPLKALMKDQVEGLWERGFISNVDFISGDKSFEETKNLYRRIAGGEVTMVFVTPERFRSKSFEKVMLLRIQNDEGLEYVVFDEAHCISQWGQEFRPDYFYASSQIASWFDHKNQRFSASKLLFSATISQQVLSEIKGVLPTLKVVPNTNIVYNPIQDHISLGFKTSFKNENRLEEIAYYLKNNQFNHRKSKGLVFVNSRAQAEEASADMPSILQRIYTQCEFAENVAYYHAGMDTEERNSVYEKYKSNEINLLFATKAFGMGMDISDIHFIAHLSPPSAFEDYLQEVGRAGRNKSKRIAAGFIADNPIQSLCLASDEDFRKIADRLHKSALSWAFVKEVKKEVEQYTAKFLKVNPPMETPVVIPFNLLTRGLNSINDENETNTKFRLSLHWLEKLGRIKLGYFAIAQLEFEKKSLEHLGREMPGCSDPEIKPALNALWEVFSSLDKNRLDEKVSVPISMLRSKSGMALSKLFRSLIKGERIGLIKMTQTISLKHTKQRTEEVKYLVNEKNATPWALKLIFNLVESVLEEVGPKTSRVFDNEYLDIVFKKIDSIHNSKFNFFINSSNESKIEKSRENYLSDFQKKRIKHVFRIIRLFRKIKHESIFNQSDFSKNHEVNQSIFNGCSRNSEWRDYFRKLERDCIGILKYIGEENIKFNNREFRWQVLLEKTSNPTNFQGLSDAIFILTLMGYVRSSGLMPHGIEVYLKSIDAIDETISNSGDEAIKKEFDEVQQIRTLKQIALKAISDTDSSKHDEFIKGYFSCKSIADFINHLQQYIPSTDPIFQAFRGDAIKEQEDRLNPEQKLVYNSPITKNINVAAGPGSGKTHTLSLRVARLVHHERISPENILVLAYNRAVVSELKHRLKTLFQKLGYAFLSKRIKIRTFHELALVTCSEKIKNNGDVLKFEKWEEVLHNELKNNPGLIMNSLGGVKHILIDEFQDINDIRIEILDLIIQQLPNVKLFVIGDPNQSIYGYDRSVMDPYHYYDVFNEQFSPLKFSLMKNYRSYSGILLEASKLLVNDKAYQKLQQANFSQESSLRMLLTEPIQKQAEIPPALNDLLEQHSDSEAMEEFLENADYKLYSEAQNTVPESFMDNYVEVHKATINNSWEDKLLQLLKEQKVVVDEDGKVSKKPYQQIAIMFRTNNELYRGFQKIQQQNISNVRVRIQGSSSGEFLKIRECFHYLEDLLKKDKNSQQTLIQTKVDLEQYISKGIPQALSNEKNWDSFYLGLFYALLQDYLDNLEGKFSVDKLITHIQEMTRRDDGQLYQIFEKYNASSKTQTEIVLTTMHKVKGLEYDAVIVTPSFSDLPLNSNSPIPLRDQIEEERRLLYVAYTRAKYRLAVFQHQRETAIINYRELNWPSLTSLGVPVKPDLDKIQLSWPANSYNFSKGVNDYIKKYIKVGDQVSIHFRQHGNYLFRELIHNDTAVAALSKNAIRTTNNNTLLGYIVSEVIVYTLEDSKVYDAKNGTNYTQKWCPAAIKQGYIYLVNFAGYGQ</sequence>
<proteinExistence type="inferred from homology"/>
<evidence type="ECO:0000256" key="1">
    <source>
        <dbReference type="ARBA" id="ARBA00005446"/>
    </source>
</evidence>
<evidence type="ECO:0000259" key="13">
    <source>
        <dbReference type="PROSITE" id="PS51198"/>
    </source>
</evidence>
<feature type="domain" description="UvrD-like helicase ATP-binding" evidence="13">
    <location>
        <begin position="2234"/>
        <end position="2633"/>
    </location>
</feature>
<dbReference type="SUPFAM" id="SSF52540">
    <property type="entry name" value="P-loop containing nucleoside triphosphate hydrolases"/>
    <property type="match status" value="2"/>
</dbReference>
<gene>
    <name evidence="14" type="primary">recQ</name>
    <name evidence="14" type="ordered locus">SGRA_0992</name>
</gene>
<evidence type="ECO:0000256" key="9">
    <source>
        <dbReference type="ARBA" id="ARBA00034808"/>
    </source>
</evidence>
<dbReference type="GO" id="GO:0003677">
    <property type="term" value="F:DNA binding"/>
    <property type="evidence" value="ECO:0007669"/>
    <property type="project" value="UniProtKB-KW"/>
</dbReference>
<dbReference type="GO" id="GO:0005694">
    <property type="term" value="C:chromosome"/>
    <property type="evidence" value="ECO:0007669"/>
    <property type="project" value="TreeGrafter"/>
</dbReference>
<dbReference type="SMART" id="SM00487">
    <property type="entry name" value="DEXDc"/>
    <property type="match status" value="2"/>
</dbReference>
<dbReference type="SMART" id="SM00490">
    <property type="entry name" value="HELICc"/>
    <property type="match status" value="1"/>
</dbReference>
<accession>H6L300</accession>
<dbReference type="InterPro" id="IPR014016">
    <property type="entry name" value="UvrD-like_ATP-bd"/>
</dbReference>
<dbReference type="KEGG" id="sgn:SGRA_0992"/>
<evidence type="ECO:0000256" key="2">
    <source>
        <dbReference type="ARBA" id="ARBA00022741"/>
    </source>
</evidence>
<reference evidence="14 15" key="1">
    <citation type="journal article" date="2012" name="Stand. Genomic Sci.">
        <title>Complete genome sequencing and analysis of Saprospira grandis str. Lewin, a predatory marine bacterium.</title>
        <authorList>
            <person name="Saw J.H."/>
            <person name="Yuryev A."/>
            <person name="Kanbe M."/>
            <person name="Hou S."/>
            <person name="Young A.G."/>
            <person name="Aizawa S."/>
            <person name="Alam M."/>
        </authorList>
    </citation>
    <scope>NUCLEOTIDE SEQUENCE [LARGE SCALE GENOMIC DNA]</scope>
    <source>
        <strain evidence="14 15">Lewin</strain>
    </source>
</reference>
<keyword evidence="5 10" id="KW-0067">ATP-binding</keyword>
<dbReference type="Gene3D" id="3.30.420.10">
    <property type="entry name" value="Ribonuclease H-like superfamily/Ribonuclease H"/>
    <property type="match status" value="1"/>
</dbReference>
<dbReference type="GO" id="GO:0005524">
    <property type="term" value="F:ATP binding"/>
    <property type="evidence" value="ECO:0007669"/>
    <property type="project" value="UniProtKB-UniRule"/>
</dbReference>
<dbReference type="InterPro" id="IPR027417">
    <property type="entry name" value="P-loop_NTPase"/>
</dbReference>
<name>H6L300_SAPGL</name>
<dbReference type="InterPro" id="IPR036397">
    <property type="entry name" value="RNaseH_sf"/>
</dbReference>
<protein>
    <recommendedName>
        <fullName evidence="9">DNA 3'-5' helicase</fullName>
        <ecNumber evidence="9">5.6.2.4</ecNumber>
    </recommendedName>
</protein>
<keyword evidence="3 10" id="KW-0378">Hydrolase</keyword>
<evidence type="ECO:0000256" key="5">
    <source>
        <dbReference type="ARBA" id="ARBA00022840"/>
    </source>
</evidence>
<dbReference type="PROSITE" id="PS51194">
    <property type="entry name" value="HELICASE_CTER"/>
    <property type="match status" value="1"/>
</dbReference>
<evidence type="ECO:0000256" key="6">
    <source>
        <dbReference type="ARBA" id="ARBA00023125"/>
    </source>
</evidence>
<organism evidence="14 15">
    <name type="scientific">Saprospira grandis (strain Lewin)</name>
    <dbReference type="NCBI Taxonomy" id="984262"/>
    <lineage>
        <taxon>Bacteria</taxon>
        <taxon>Pseudomonadati</taxon>
        <taxon>Bacteroidota</taxon>
        <taxon>Saprospiria</taxon>
        <taxon>Saprospirales</taxon>
        <taxon>Saprospiraceae</taxon>
        <taxon>Saprospira</taxon>
    </lineage>
</organism>
<dbReference type="EC" id="5.6.2.4" evidence="9"/>
<dbReference type="InterPro" id="IPR014017">
    <property type="entry name" value="DNA_helicase_UvrD-like_C"/>
</dbReference>
<dbReference type="Pfam" id="PF00580">
    <property type="entry name" value="UvrD-helicase"/>
    <property type="match status" value="2"/>
</dbReference>
<evidence type="ECO:0000256" key="10">
    <source>
        <dbReference type="PROSITE-ProRule" id="PRU00560"/>
    </source>
</evidence>
<dbReference type="Gene3D" id="1.10.486.10">
    <property type="entry name" value="PCRA, domain 4"/>
    <property type="match status" value="1"/>
</dbReference>
<dbReference type="EMBL" id="CP002831">
    <property type="protein sequence ID" value="AFC23727.1"/>
    <property type="molecule type" value="Genomic_DNA"/>
</dbReference>
<feature type="domain" description="Helicase C-terminal" evidence="12">
    <location>
        <begin position="1609"/>
        <end position="1784"/>
    </location>
</feature>
<dbReference type="PROSITE" id="PS51192">
    <property type="entry name" value="HELICASE_ATP_BIND_1"/>
    <property type="match status" value="1"/>
</dbReference>
<feature type="binding site" evidence="10">
    <location>
        <begin position="2255"/>
        <end position="2262"/>
    </location>
    <ligand>
        <name>ATP</name>
        <dbReference type="ChEBI" id="CHEBI:30616"/>
    </ligand>
</feature>
<dbReference type="GO" id="GO:0005737">
    <property type="term" value="C:cytoplasm"/>
    <property type="evidence" value="ECO:0007669"/>
    <property type="project" value="TreeGrafter"/>
</dbReference>
<dbReference type="InterPro" id="IPR012337">
    <property type="entry name" value="RNaseH-like_sf"/>
</dbReference>
<keyword evidence="2 10" id="KW-0547">Nucleotide-binding</keyword>
<keyword evidence="4 10" id="KW-0347">Helicase</keyword>
<dbReference type="InterPro" id="IPR014001">
    <property type="entry name" value="Helicase_ATP-bd"/>
</dbReference>
<dbReference type="eggNOG" id="COG0847">
    <property type="taxonomic scope" value="Bacteria"/>
</dbReference>
<dbReference type="PANTHER" id="PTHR13710">
    <property type="entry name" value="DNA HELICASE RECQ FAMILY MEMBER"/>
    <property type="match status" value="1"/>
</dbReference>
<dbReference type="InterPro" id="IPR011545">
    <property type="entry name" value="DEAD/DEAH_box_helicase_dom"/>
</dbReference>
<keyword evidence="6" id="KW-0238">DNA-binding</keyword>
<evidence type="ECO:0000259" key="12">
    <source>
        <dbReference type="PROSITE" id="PS51194"/>
    </source>
</evidence>
<dbReference type="GO" id="GO:0000724">
    <property type="term" value="P:double-strand break repair via homologous recombination"/>
    <property type="evidence" value="ECO:0007669"/>
    <property type="project" value="TreeGrafter"/>
</dbReference>
<evidence type="ECO:0000313" key="15">
    <source>
        <dbReference type="Proteomes" id="UP000007519"/>
    </source>
</evidence>
<dbReference type="eggNOG" id="COG0514">
    <property type="taxonomic scope" value="Bacteria"/>
</dbReference>
<dbReference type="OrthoDB" id="9763310at2"/>
<keyword evidence="15" id="KW-1185">Reference proteome</keyword>
<dbReference type="Pfam" id="PF13361">
    <property type="entry name" value="UvrD_C"/>
    <property type="match status" value="1"/>
</dbReference>
<dbReference type="HOGENOM" id="CLU_228001_0_0_10"/>
<comment type="similarity">
    <text evidence="1">Belongs to the helicase family. RecQ subfamily.</text>
</comment>
<dbReference type="InterPro" id="IPR001650">
    <property type="entry name" value="Helicase_C-like"/>
</dbReference>
<dbReference type="Pfam" id="PF00270">
    <property type="entry name" value="DEAD"/>
    <property type="match status" value="1"/>
</dbReference>
<dbReference type="PANTHER" id="PTHR13710:SF105">
    <property type="entry name" value="ATP-DEPENDENT DNA HELICASE Q1"/>
    <property type="match status" value="1"/>
</dbReference>
<dbReference type="GO" id="GO:0043138">
    <property type="term" value="F:3'-5' DNA helicase activity"/>
    <property type="evidence" value="ECO:0007669"/>
    <property type="project" value="UniProtKB-EC"/>
</dbReference>
<dbReference type="PROSITE" id="PS51198">
    <property type="entry name" value="UVRD_HELICASE_ATP_BIND"/>
    <property type="match status" value="1"/>
</dbReference>
<dbReference type="SUPFAM" id="SSF53098">
    <property type="entry name" value="Ribonuclease H-like"/>
    <property type="match status" value="1"/>
</dbReference>
<evidence type="ECO:0000256" key="4">
    <source>
        <dbReference type="ARBA" id="ARBA00022806"/>
    </source>
</evidence>
<dbReference type="GO" id="GO:0016787">
    <property type="term" value="F:hydrolase activity"/>
    <property type="evidence" value="ECO:0007669"/>
    <property type="project" value="UniProtKB-UniRule"/>
</dbReference>
<dbReference type="CDD" id="cd17932">
    <property type="entry name" value="DEXQc_UvrD"/>
    <property type="match status" value="1"/>
</dbReference>
<keyword evidence="7" id="KW-0413">Isomerase</keyword>
<dbReference type="Pfam" id="PF00271">
    <property type="entry name" value="Helicase_C"/>
    <property type="match status" value="1"/>
</dbReference>
<evidence type="ECO:0000259" key="11">
    <source>
        <dbReference type="PROSITE" id="PS51192"/>
    </source>
</evidence>
<dbReference type="Gene3D" id="3.40.50.300">
    <property type="entry name" value="P-loop containing nucleotide triphosphate hydrolases"/>
    <property type="match status" value="4"/>
</dbReference>
<comment type="catalytic activity">
    <reaction evidence="8">
        <text>Couples ATP hydrolysis with the unwinding of duplex DNA by translocating in the 3'-5' direction.</text>
        <dbReference type="EC" id="5.6.2.4"/>
    </reaction>
</comment>
<evidence type="ECO:0000313" key="14">
    <source>
        <dbReference type="EMBL" id="AFC23727.1"/>
    </source>
</evidence>
<dbReference type="GO" id="GO:0009378">
    <property type="term" value="F:four-way junction helicase activity"/>
    <property type="evidence" value="ECO:0007669"/>
    <property type="project" value="TreeGrafter"/>
</dbReference>
<evidence type="ECO:0000256" key="3">
    <source>
        <dbReference type="ARBA" id="ARBA00022801"/>
    </source>
</evidence>
<dbReference type="STRING" id="984262.SGRA_0992"/>
<evidence type="ECO:0000256" key="8">
    <source>
        <dbReference type="ARBA" id="ARBA00034617"/>
    </source>
</evidence>
<dbReference type="eggNOG" id="COG0210">
    <property type="taxonomic scope" value="Bacteria"/>
</dbReference>
<dbReference type="Proteomes" id="UP000007519">
    <property type="component" value="Chromosome"/>
</dbReference>